<evidence type="ECO:0000259" key="5">
    <source>
        <dbReference type="PROSITE" id="PS50931"/>
    </source>
</evidence>
<evidence type="ECO:0000256" key="4">
    <source>
        <dbReference type="ARBA" id="ARBA00023163"/>
    </source>
</evidence>
<dbReference type="SUPFAM" id="SSF53850">
    <property type="entry name" value="Periplasmic binding protein-like II"/>
    <property type="match status" value="1"/>
</dbReference>
<dbReference type="Gene3D" id="3.40.190.290">
    <property type="match status" value="1"/>
</dbReference>
<accession>A0A916XUE7</accession>
<dbReference type="Gene3D" id="1.10.10.10">
    <property type="entry name" value="Winged helix-like DNA-binding domain superfamily/Winged helix DNA-binding domain"/>
    <property type="match status" value="1"/>
</dbReference>
<name>A0A916XUE7_9HYPH</name>
<dbReference type="GO" id="GO:0003700">
    <property type="term" value="F:DNA-binding transcription factor activity"/>
    <property type="evidence" value="ECO:0007669"/>
    <property type="project" value="InterPro"/>
</dbReference>
<dbReference type="SUPFAM" id="SSF46785">
    <property type="entry name" value="Winged helix' DNA-binding domain"/>
    <property type="match status" value="1"/>
</dbReference>
<dbReference type="Pfam" id="PF00126">
    <property type="entry name" value="HTH_1"/>
    <property type="match status" value="1"/>
</dbReference>
<sequence>MIDKLEYFIALAQERHFGRAAERLGVTQPTLSAGIRQLEERLGVTLVNRGSRFQGITPEGERVLAWARRIVEDVRTMHDEIRALKLGISGHLRIAVIPTALAVVSRLTTPFFERHPGVTLEIVSQTSSEIIKGIEDFEIDLGITYLDDERLGRIDKQMLYDERYCLVTTRGNPFADNETVSWSEAASIPLCLLSNTMQNRKILNGLLGSSGTRFETVLESNSMIALIAHVRTGRFATIMPYRSAEILGLGEPMRAIRIVDPDAAYRIGLVAARRDPRPPLVAAFWSEAADAKLDR</sequence>
<dbReference type="CDD" id="cd05466">
    <property type="entry name" value="PBP2_LTTR_substrate"/>
    <property type="match status" value="1"/>
</dbReference>
<dbReference type="PANTHER" id="PTHR30419">
    <property type="entry name" value="HTH-TYPE TRANSCRIPTIONAL REGULATOR YBHD"/>
    <property type="match status" value="1"/>
</dbReference>
<dbReference type="AlphaFoldDB" id="A0A916XUE7"/>
<evidence type="ECO:0000256" key="1">
    <source>
        <dbReference type="ARBA" id="ARBA00009437"/>
    </source>
</evidence>
<organism evidence="6 7">
    <name type="scientific">Aureimonas glaciei</name>
    <dbReference type="NCBI Taxonomy" id="1776957"/>
    <lineage>
        <taxon>Bacteria</taxon>
        <taxon>Pseudomonadati</taxon>
        <taxon>Pseudomonadota</taxon>
        <taxon>Alphaproteobacteria</taxon>
        <taxon>Hyphomicrobiales</taxon>
        <taxon>Aurantimonadaceae</taxon>
        <taxon>Aureimonas</taxon>
    </lineage>
</organism>
<dbReference type="PANTHER" id="PTHR30419:SF31">
    <property type="entry name" value="BLR3139 PROTEIN"/>
    <property type="match status" value="1"/>
</dbReference>
<evidence type="ECO:0000256" key="2">
    <source>
        <dbReference type="ARBA" id="ARBA00023015"/>
    </source>
</evidence>
<comment type="similarity">
    <text evidence="1">Belongs to the LysR transcriptional regulatory family.</text>
</comment>
<feature type="domain" description="HTH lysR-type" evidence="5">
    <location>
        <begin position="1"/>
        <end position="57"/>
    </location>
</feature>
<dbReference type="GO" id="GO:0005829">
    <property type="term" value="C:cytosol"/>
    <property type="evidence" value="ECO:0007669"/>
    <property type="project" value="TreeGrafter"/>
</dbReference>
<keyword evidence="4" id="KW-0804">Transcription</keyword>
<evidence type="ECO:0000313" key="7">
    <source>
        <dbReference type="Proteomes" id="UP000613160"/>
    </source>
</evidence>
<protein>
    <submittedName>
        <fullName evidence="6">LysR family transcriptional regulator</fullName>
    </submittedName>
</protein>
<dbReference type="GO" id="GO:0003677">
    <property type="term" value="F:DNA binding"/>
    <property type="evidence" value="ECO:0007669"/>
    <property type="project" value="UniProtKB-KW"/>
</dbReference>
<reference evidence="6" key="2">
    <citation type="submission" date="2020-09" db="EMBL/GenBank/DDBJ databases">
        <authorList>
            <person name="Sun Q."/>
            <person name="Zhou Y."/>
        </authorList>
    </citation>
    <scope>NUCLEOTIDE SEQUENCE</scope>
    <source>
        <strain evidence="6">CGMCC 1.15493</strain>
    </source>
</reference>
<keyword evidence="2" id="KW-0805">Transcription regulation</keyword>
<dbReference type="Pfam" id="PF03466">
    <property type="entry name" value="LysR_substrate"/>
    <property type="match status" value="1"/>
</dbReference>
<evidence type="ECO:0000313" key="6">
    <source>
        <dbReference type="EMBL" id="GGD10423.1"/>
    </source>
</evidence>
<gene>
    <name evidence="6" type="ORF">GCM10011335_11630</name>
</gene>
<dbReference type="RefSeq" id="WP_188849622.1">
    <property type="nucleotide sequence ID" value="NZ_BMJJ01000002.1"/>
</dbReference>
<keyword evidence="7" id="KW-1185">Reference proteome</keyword>
<dbReference type="InterPro" id="IPR005119">
    <property type="entry name" value="LysR_subst-bd"/>
</dbReference>
<dbReference type="InterPro" id="IPR050950">
    <property type="entry name" value="HTH-type_LysR_regulators"/>
</dbReference>
<dbReference type="PRINTS" id="PR00039">
    <property type="entry name" value="HTHLYSR"/>
</dbReference>
<proteinExistence type="inferred from homology"/>
<dbReference type="InterPro" id="IPR036388">
    <property type="entry name" value="WH-like_DNA-bd_sf"/>
</dbReference>
<dbReference type="Proteomes" id="UP000613160">
    <property type="component" value="Unassembled WGS sequence"/>
</dbReference>
<keyword evidence="3" id="KW-0238">DNA-binding</keyword>
<dbReference type="InterPro" id="IPR036390">
    <property type="entry name" value="WH_DNA-bd_sf"/>
</dbReference>
<evidence type="ECO:0000256" key="3">
    <source>
        <dbReference type="ARBA" id="ARBA00023125"/>
    </source>
</evidence>
<dbReference type="EMBL" id="BMJJ01000002">
    <property type="protein sequence ID" value="GGD10423.1"/>
    <property type="molecule type" value="Genomic_DNA"/>
</dbReference>
<dbReference type="FunFam" id="1.10.10.10:FF:000001">
    <property type="entry name" value="LysR family transcriptional regulator"/>
    <property type="match status" value="1"/>
</dbReference>
<reference evidence="6" key="1">
    <citation type="journal article" date="2014" name="Int. J. Syst. Evol. Microbiol.">
        <title>Complete genome sequence of Corynebacterium casei LMG S-19264T (=DSM 44701T), isolated from a smear-ripened cheese.</title>
        <authorList>
            <consortium name="US DOE Joint Genome Institute (JGI-PGF)"/>
            <person name="Walter F."/>
            <person name="Albersmeier A."/>
            <person name="Kalinowski J."/>
            <person name="Ruckert C."/>
        </authorList>
    </citation>
    <scope>NUCLEOTIDE SEQUENCE</scope>
    <source>
        <strain evidence="6">CGMCC 1.15493</strain>
    </source>
</reference>
<dbReference type="InterPro" id="IPR000847">
    <property type="entry name" value="LysR_HTH_N"/>
</dbReference>
<dbReference type="PROSITE" id="PS50931">
    <property type="entry name" value="HTH_LYSR"/>
    <property type="match status" value="1"/>
</dbReference>
<comment type="caution">
    <text evidence="6">The sequence shown here is derived from an EMBL/GenBank/DDBJ whole genome shotgun (WGS) entry which is preliminary data.</text>
</comment>